<dbReference type="GO" id="GO:0009247">
    <property type="term" value="P:glycolipid biosynthetic process"/>
    <property type="evidence" value="ECO:0007669"/>
    <property type="project" value="InterPro"/>
</dbReference>
<keyword evidence="12" id="KW-1185">Reference proteome</keyword>
<dbReference type="Pfam" id="PF06990">
    <property type="entry name" value="Gal-3-0_sulfotr"/>
    <property type="match status" value="1"/>
</dbReference>
<dbReference type="Proteomes" id="UP000250572">
    <property type="component" value="Unassembled WGS sequence"/>
</dbReference>
<dbReference type="AlphaFoldDB" id="A0A315W060"/>
<evidence type="ECO:0000256" key="9">
    <source>
        <dbReference type="ARBA" id="ARBA00023180"/>
    </source>
</evidence>
<reference evidence="11 12" key="1">
    <citation type="journal article" date="2018" name="G3 (Bethesda)">
        <title>A High-Quality Reference Genome for the Invasive Mosquitofish Gambusia affinis Using a Chicago Library.</title>
        <authorList>
            <person name="Hoffberg S.L."/>
            <person name="Troendle N.J."/>
            <person name="Glenn T.C."/>
            <person name="Mahmud O."/>
            <person name="Louha S."/>
            <person name="Chalopin D."/>
            <person name="Bennetzen J.L."/>
            <person name="Mauricio R."/>
        </authorList>
    </citation>
    <scope>NUCLEOTIDE SEQUENCE [LARGE SCALE GENOMIC DNA]</scope>
    <source>
        <strain evidence="11">NE01/NJP1002.9</strain>
        <tissue evidence="11">Muscle</tissue>
    </source>
</reference>
<dbReference type="STRING" id="33528.ENSGAFP00000002859"/>
<feature type="compositionally biased region" description="Polar residues" evidence="10">
    <location>
        <begin position="464"/>
        <end position="497"/>
    </location>
</feature>
<comment type="similarity">
    <text evidence="2">Belongs to the galactose-3-O-sulfotransferase family.</text>
</comment>
<dbReference type="SUPFAM" id="SSF52540">
    <property type="entry name" value="P-loop containing nucleoside triphosphate hydrolases"/>
    <property type="match status" value="1"/>
</dbReference>
<comment type="caution">
    <text evidence="11">The sequence shown here is derived from an EMBL/GenBank/DDBJ whole genome shotgun (WGS) entry which is preliminary data.</text>
</comment>
<organism evidence="11 12">
    <name type="scientific">Gambusia affinis</name>
    <name type="common">Western mosquitofish</name>
    <name type="synonym">Heterandria affinis</name>
    <dbReference type="NCBI Taxonomy" id="33528"/>
    <lineage>
        <taxon>Eukaryota</taxon>
        <taxon>Metazoa</taxon>
        <taxon>Chordata</taxon>
        <taxon>Craniata</taxon>
        <taxon>Vertebrata</taxon>
        <taxon>Euteleostomi</taxon>
        <taxon>Actinopterygii</taxon>
        <taxon>Neopterygii</taxon>
        <taxon>Teleostei</taxon>
        <taxon>Neoteleostei</taxon>
        <taxon>Acanthomorphata</taxon>
        <taxon>Ovalentaria</taxon>
        <taxon>Atherinomorphae</taxon>
        <taxon>Cyprinodontiformes</taxon>
        <taxon>Poeciliidae</taxon>
        <taxon>Poeciliinae</taxon>
        <taxon>Gambusia</taxon>
    </lineage>
</organism>
<keyword evidence="4" id="KW-0812">Transmembrane</keyword>
<proteinExistence type="inferred from homology"/>
<comment type="subcellular location">
    <subcellularLocation>
        <location evidence="1">Golgi apparatus membrane</location>
        <topology evidence="1">Single-pass type II membrane protein</topology>
    </subcellularLocation>
</comment>
<keyword evidence="3" id="KW-0808">Transferase</keyword>
<evidence type="ECO:0000256" key="8">
    <source>
        <dbReference type="ARBA" id="ARBA00023136"/>
    </source>
</evidence>
<dbReference type="InterPro" id="IPR027417">
    <property type="entry name" value="P-loop_NTPase"/>
</dbReference>
<gene>
    <name evidence="11" type="ORF">CCH79_00012833</name>
</gene>
<evidence type="ECO:0000256" key="7">
    <source>
        <dbReference type="ARBA" id="ARBA00023034"/>
    </source>
</evidence>
<keyword evidence="8" id="KW-0472">Membrane</keyword>
<dbReference type="GO" id="GO:0001733">
    <property type="term" value="F:galactosylceramide sulfotransferase activity"/>
    <property type="evidence" value="ECO:0007669"/>
    <property type="project" value="InterPro"/>
</dbReference>
<evidence type="ECO:0000256" key="1">
    <source>
        <dbReference type="ARBA" id="ARBA00004323"/>
    </source>
</evidence>
<evidence type="ECO:0000256" key="2">
    <source>
        <dbReference type="ARBA" id="ARBA00008124"/>
    </source>
</evidence>
<evidence type="ECO:0000256" key="5">
    <source>
        <dbReference type="ARBA" id="ARBA00022968"/>
    </source>
</evidence>
<dbReference type="InterPro" id="IPR009729">
    <property type="entry name" value="Gal-3-0_sulfotransfrase"/>
</dbReference>
<dbReference type="Gene3D" id="3.40.50.300">
    <property type="entry name" value="P-loop containing nucleotide triphosphate hydrolases"/>
    <property type="match status" value="1"/>
</dbReference>
<keyword evidence="5" id="KW-0735">Signal-anchor</keyword>
<evidence type="ECO:0000256" key="6">
    <source>
        <dbReference type="ARBA" id="ARBA00022989"/>
    </source>
</evidence>
<sequence>MEEKMRSTEGEKVCLPKAPRIPILINSPTDNLPPLMHLSESEDVAIESIHPRLDSYIIRSWLTMYEPQSHTQDVRNMEGFRFGCSHLSPGSKLKHTNIVFLKTHKTASTTMQNILFRFAELNNLMVGLPVQACGHQFCYPHPFSSHFVHQHTLRPNVITNHMRFNKTALQRLMPNDTVYITILREPASMFESLFTYYNRHCMSFRRVPNGSLEAFLAEPTRYYKPQEVDSMYAHNTLTFDLGGEKDRPTKDFAYAHNFFAEVEKTFSLVMISEYFDESLILLRHLLSWDLEDILYVKLNMRTESSKKRLSPGLPEKIRAWNSIDAYLYEYFNASFWLKLSDLGLDCVAKEVQLLRQAQERLMRSCFGGKMPLALPAAEIKNKELRPWQPSDKVDIVGYDLPVNISLEAQEHCFKYILPEIPYTRILLHSQSLLHRRKYQNRPSQKSHTLQHHMRTTLPRHSQVHRSQPARSVAQSPNSGTGSKSTVKQSEGTTKQGL</sequence>
<dbReference type="PANTHER" id="PTHR14647:SF83">
    <property type="entry name" value="GALACTOSE-3-O-SULFOTRANSFERASE 3"/>
    <property type="match status" value="1"/>
</dbReference>
<dbReference type="GO" id="GO:0000139">
    <property type="term" value="C:Golgi membrane"/>
    <property type="evidence" value="ECO:0007669"/>
    <property type="project" value="UniProtKB-SubCell"/>
</dbReference>
<evidence type="ECO:0008006" key="13">
    <source>
        <dbReference type="Google" id="ProtNLM"/>
    </source>
</evidence>
<evidence type="ECO:0000256" key="10">
    <source>
        <dbReference type="SAM" id="MobiDB-lite"/>
    </source>
</evidence>
<keyword evidence="7" id="KW-0333">Golgi apparatus</keyword>
<keyword evidence="6" id="KW-1133">Transmembrane helix</keyword>
<dbReference type="EMBL" id="NHOQ01000739">
    <property type="protein sequence ID" value="PWA28877.1"/>
    <property type="molecule type" value="Genomic_DNA"/>
</dbReference>
<evidence type="ECO:0000313" key="12">
    <source>
        <dbReference type="Proteomes" id="UP000250572"/>
    </source>
</evidence>
<evidence type="ECO:0000256" key="4">
    <source>
        <dbReference type="ARBA" id="ARBA00022692"/>
    </source>
</evidence>
<accession>A0A315W060</accession>
<dbReference type="PANTHER" id="PTHR14647">
    <property type="entry name" value="GALACTOSE-3-O-SULFOTRANSFERASE"/>
    <property type="match status" value="1"/>
</dbReference>
<keyword evidence="9" id="KW-0325">Glycoprotein</keyword>
<evidence type="ECO:0000256" key="3">
    <source>
        <dbReference type="ARBA" id="ARBA00022679"/>
    </source>
</evidence>
<protein>
    <recommendedName>
        <fullName evidence="13">Galactose-3-O-sulfotransferase 3</fullName>
    </recommendedName>
</protein>
<evidence type="ECO:0000313" key="11">
    <source>
        <dbReference type="EMBL" id="PWA28877.1"/>
    </source>
</evidence>
<name>A0A315W060_GAMAF</name>
<feature type="region of interest" description="Disordered" evidence="10">
    <location>
        <begin position="456"/>
        <end position="497"/>
    </location>
</feature>